<dbReference type="EC" id="2.3.1.15" evidence="11"/>
<evidence type="ECO:0000256" key="5">
    <source>
        <dbReference type="ARBA" id="ARBA00022989"/>
    </source>
</evidence>
<evidence type="ECO:0000256" key="6">
    <source>
        <dbReference type="ARBA" id="ARBA00023098"/>
    </source>
</evidence>
<keyword evidence="3 11" id="KW-0808">Transferase</keyword>
<evidence type="ECO:0000256" key="3">
    <source>
        <dbReference type="ARBA" id="ARBA00022679"/>
    </source>
</evidence>
<dbReference type="GO" id="GO:0004366">
    <property type="term" value="F:glycerol-3-phosphate O-acyltransferase activity"/>
    <property type="evidence" value="ECO:0007669"/>
    <property type="project" value="UniProtKB-EC"/>
</dbReference>
<evidence type="ECO:0000256" key="1">
    <source>
        <dbReference type="ARBA" id="ARBA00022475"/>
    </source>
</evidence>
<evidence type="ECO:0000256" key="9">
    <source>
        <dbReference type="ARBA" id="ARBA00023264"/>
    </source>
</evidence>
<reference evidence="11 12" key="1">
    <citation type="submission" date="2015-09" db="EMBL/GenBank/DDBJ databases">
        <authorList>
            <consortium name="Pathogen Informatics"/>
        </authorList>
    </citation>
    <scope>NUCLEOTIDE SEQUENCE [LARGE SCALE GENOMIC DNA]</scope>
    <source>
        <strain evidence="11 12">2789STDY5608849</strain>
    </source>
</reference>
<organism evidence="11 12">
    <name type="scientific">Fusicatenibacter saccharivorans</name>
    <dbReference type="NCBI Taxonomy" id="1150298"/>
    <lineage>
        <taxon>Bacteria</taxon>
        <taxon>Bacillati</taxon>
        <taxon>Bacillota</taxon>
        <taxon>Clostridia</taxon>
        <taxon>Lachnospirales</taxon>
        <taxon>Lachnospiraceae</taxon>
        <taxon>Fusicatenibacter</taxon>
    </lineage>
</organism>
<feature type="transmembrane region" description="Helical" evidence="10">
    <location>
        <begin position="83"/>
        <end position="104"/>
    </location>
</feature>
<dbReference type="InterPro" id="IPR003811">
    <property type="entry name" value="G3P_acylTferase_PlsY"/>
</dbReference>
<feature type="transmembrane region" description="Helical" evidence="10">
    <location>
        <begin position="56"/>
        <end position="77"/>
    </location>
</feature>
<feature type="transmembrane region" description="Helical" evidence="10">
    <location>
        <begin position="6"/>
        <end position="25"/>
    </location>
</feature>
<dbReference type="Proteomes" id="UP000095706">
    <property type="component" value="Unassembled WGS sequence"/>
</dbReference>
<evidence type="ECO:0000313" key="12">
    <source>
        <dbReference type="Proteomes" id="UP000095706"/>
    </source>
</evidence>
<dbReference type="SMART" id="SM01207">
    <property type="entry name" value="G3P_acyltransf"/>
    <property type="match status" value="1"/>
</dbReference>
<sequence>MMLTAYLFYSFFGYLSGSVLYSYLIPKYFCHVDVRTVNEDQNPGAFNAFSVAGPRIGLLCVLCDIGKGFLPVFLAAHSSAVSMGSWIFALILLAPVAGHAWPFLQPAKGGKAISVSFGVLLGLLPDLRPALLLAAFYLTFSLILIIQPHSLRSIVSFSGFAVAAQISRFLPSVRLGSLLVSLVVCFRHLFSLREHETENAAFTIQSLSAKIRKKQKKE</sequence>
<evidence type="ECO:0000256" key="10">
    <source>
        <dbReference type="SAM" id="Phobius"/>
    </source>
</evidence>
<dbReference type="GO" id="GO:0008654">
    <property type="term" value="P:phospholipid biosynthetic process"/>
    <property type="evidence" value="ECO:0007669"/>
    <property type="project" value="UniProtKB-KW"/>
</dbReference>
<dbReference type="EMBL" id="CYYV01000010">
    <property type="protein sequence ID" value="CUO52712.1"/>
    <property type="molecule type" value="Genomic_DNA"/>
</dbReference>
<dbReference type="PANTHER" id="PTHR30309">
    <property type="entry name" value="INNER MEMBRANE PROTEIN YGIH"/>
    <property type="match status" value="1"/>
</dbReference>
<keyword evidence="4 10" id="KW-0812">Transmembrane</keyword>
<dbReference type="RefSeq" id="WP_243109144.1">
    <property type="nucleotide sequence ID" value="NZ_JADNOP010000006.1"/>
</dbReference>
<feature type="transmembrane region" description="Helical" evidence="10">
    <location>
        <begin position="130"/>
        <end position="149"/>
    </location>
</feature>
<keyword evidence="1" id="KW-1003">Cell membrane</keyword>
<evidence type="ECO:0000256" key="2">
    <source>
        <dbReference type="ARBA" id="ARBA00022516"/>
    </source>
</evidence>
<evidence type="ECO:0000256" key="8">
    <source>
        <dbReference type="ARBA" id="ARBA00023209"/>
    </source>
</evidence>
<proteinExistence type="predicted"/>
<keyword evidence="11" id="KW-0012">Acyltransferase</keyword>
<dbReference type="PANTHER" id="PTHR30309:SF0">
    <property type="entry name" value="GLYCEROL-3-PHOSPHATE ACYLTRANSFERASE-RELATED"/>
    <property type="match status" value="1"/>
</dbReference>
<name>A0A174FR08_9FIRM</name>
<protein>
    <submittedName>
        <fullName evidence="11">G3P acyltransferase</fullName>
        <ecNumber evidence="11">2.3.1.15</ecNumber>
    </submittedName>
</protein>
<dbReference type="Pfam" id="PF02660">
    <property type="entry name" value="G3P_acyltransf"/>
    <property type="match status" value="1"/>
</dbReference>
<evidence type="ECO:0000256" key="4">
    <source>
        <dbReference type="ARBA" id="ARBA00022692"/>
    </source>
</evidence>
<keyword evidence="9" id="KW-1208">Phospholipid metabolism</keyword>
<dbReference type="AlphaFoldDB" id="A0A174FR08"/>
<gene>
    <name evidence="11" type="primary">plsY_2</name>
    <name evidence="11" type="ORF">ERS852406_02179</name>
</gene>
<accession>A0A174FR08</accession>
<keyword evidence="6" id="KW-0443">Lipid metabolism</keyword>
<evidence type="ECO:0000256" key="7">
    <source>
        <dbReference type="ARBA" id="ARBA00023136"/>
    </source>
</evidence>
<keyword evidence="7 10" id="KW-0472">Membrane</keyword>
<evidence type="ECO:0000313" key="11">
    <source>
        <dbReference type="EMBL" id="CUO52712.1"/>
    </source>
</evidence>
<keyword evidence="5 10" id="KW-1133">Transmembrane helix</keyword>
<dbReference type="GO" id="GO:0005886">
    <property type="term" value="C:plasma membrane"/>
    <property type="evidence" value="ECO:0007669"/>
    <property type="project" value="InterPro"/>
</dbReference>
<keyword evidence="8" id="KW-0594">Phospholipid biosynthesis</keyword>
<dbReference type="GO" id="GO:0043772">
    <property type="term" value="F:acyl-phosphate glycerol-3-phosphate acyltransferase activity"/>
    <property type="evidence" value="ECO:0007669"/>
    <property type="project" value="InterPro"/>
</dbReference>
<keyword evidence="2" id="KW-0444">Lipid biosynthesis</keyword>